<dbReference type="PIRSF" id="PIRSF034852">
    <property type="entry name" value="UCP034852"/>
    <property type="match status" value="1"/>
</dbReference>
<dbReference type="Proteomes" id="UP000550736">
    <property type="component" value="Unassembled WGS sequence"/>
</dbReference>
<evidence type="ECO:0000313" key="2">
    <source>
        <dbReference type="EMBL" id="NMK53411.1"/>
    </source>
</evidence>
<evidence type="ECO:0000313" key="7">
    <source>
        <dbReference type="Proteomes" id="UP000550736"/>
    </source>
</evidence>
<dbReference type="EMBL" id="JABBLX010000012">
    <property type="protein sequence ID" value="NMK97716.1"/>
    <property type="molecule type" value="Genomic_DNA"/>
</dbReference>
<comment type="caution">
    <text evidence="4">The sequence shown here is derived from an EMBL/GenBank/DDBJ whole genome shotgun (WGS) entry which is preliminary data.</text>
</comment>
<dbReference type="InterPro" id="IPR008326">
    <property type="entry name" value="PdhI-like"/>
</dbReference>
<dbReference type="Proteomes" id="UP000538955">
    <property type="component" value="Unassembled WGS sequence"/>
</dbReference>
<keyword evidence="6" id="KW-1185">Reference proteome</keyword>
<sequence>MDIELTKEAVEWFKDELDLPEENKVLQFYVRYGGEFQLKQGFSPAFSVDRRDDVEIGFEQSYDGLNIVVAEKDLWYFKDDVILVDVVDHEDEISYTKK</sequence>
<comment type="similarity">
    <text evidence="1">Belongs to the HesB/IscA family.</text>
</comment>
<dbReference type="EMBL" id="JABBMI010000001">
    <property type="protein sequence ID" value="NMK53411.1"/>
    <property type="molecule type" value="Genomic_DNA"/>
</dbReference>
<evidence type="ECO:0000313" key="6">
    <source>
        <dbReference type="Proteomes" id="UP000538955"/>
    </source>
</evidence>
<accession>A0A7X9WH42</accession>
<dbReference type="Proteomes" id="UP000291949">
    <property type="component" value="Unassembled WGS sequence"/>
</dbReference>
<evidence type="ECO:0000313" key="3">
    <source>
        <dbReference type="EMBL" id="NMK97716.1"/>
    </source>
</evidence>
<reference evidence="4 5" key="1">
    <citation type="journal article" date="2019" name="Sci. Transl. Med.">
        <title>Quorum sensing between bacterial species on the skin protects against epidermal injury in atopic dermatitis.</title>
        <authorList>
            <person name="Williams M.R."/>
        </authorList>
    </citation>
    <scope>NUCLEOTIDE SEQUENCE [LARGE SCALE GENOMIC DNA]</scope>
    <source>
        <strain evidence="4 5">H8</strain>
    </source>
</reference>
<evidence type="ECO:0000313" key="5">
    <source>
        <dbReference type="Proteomes" id="UP000291949"/>
    </source>
</evidence>
<protein>
    <recommendedName>
        <fullName evidence="8">HesB/YadR/YfhF-family protein</fullName>
    </recommendedName>
</protein>
<reference evidence="6 7" key="2">
    <citation type="submission" date="2020-04" db="EMBL/GenBank/DDBJ databases">
        <title>The Epidemiology and Molecular Characteristics of Linezolid-Resistant Staphylococcus capitis in Huashan Hospital, Shanghai.</title>
        <authorList>
            <person name="Ding L."/>
            <person name="Li P."/>
            <person name="Yang Y."/>
            <person name="Lin D."/>
            <person name="Xu X."/>
        </authorList>
    </citation>
    <scope>NUCLEOTIDE SEQUENCE [LARGE SCALE GENOMIC DNA]</scope>
    <source>
        <strain evidence="3 7">12-86</strain>
        <strain evidence="2 6">17-84</strain>
    </source>
</reference>
<evidence type="ECO:0000256" key="1">
    <source>
        <dbReference type="ARBA" id="ARBA00006718"/>
    </source>
</evidence>
<dbReference type="AlphaFoldDB" id="A0A7X9WH42"/>
<dbReference type="SUPFAM" id="SSF89360">
    <property type="entry name" value="HesB-like domain"/>
    <property type="match status" value="1"/>
</dbReference>
<gene>
    <name evidence="4" type="ORF">EQ811_03720</name>
    <name evidence="3" type="ORF">HHM13_06360</name>
    <name evidence="2" type="ORF">HHM24_01430</name>
</gene>
<dbReference type="EMBL" id="SCHC01000001">
    <property type="protein sequence ID" value="TBW78190.1"/>
    <property type="molecule type" value="Genomic_DNA"/>
</dbReference>
<dbReference type="InterPro" id="IPR035903">
    <property type="entry name" value="HesB-like_dom_sf"/>
</dbReference>
<name>A0A7X9WH42_STACP</name>
<evidence type="ECO:0008006" key="8">
    <source>
        <dbReference type="Google" id="ProtNLM"/>
    </source>
</evidence>
<dbReference type="RefSeq" id="WP_002433639.1">
    <property type="nucleotide sequence ID" value="NZ_AP014956.1"/>
</dbReference>
<evidence type="ECO:0000313" key="4">
    <source>
        <dbReference type="EMBL" id="TBW78190.1"/>
    </source>
</evidence>
<proteinExistence type="inferred from homology"/>
<organism evidence="4 5">
    <name type="scientific">Staphylococcus capitis</name>
    <dbReference type="NCBI Taxonomy" id="29388"/>
    <lineage>
        <taxon>Bacteria</taxon>
        <taxon>Bacillati</taxon>
        <taxon>Bacillota</taxon>
        <taxon>Bacilli</taxon>
        <taxon>Bacillales</taxon>
        <taxon>Staphylococcaceae</taxon>
        <taxon>Staphylococcus</taxon>
    </lineage>
</organism>